<evidence type="ECO:0000256" key="5">
    <source>
        <dbReference type="ARBA" id="ARBA00023242"/>
    </source>
</evidence>
<evidence type="ECO:0000313" key="8">
    <source>
        <dbReference type="EMBL" id="CAE0342025.1"/>
    </source>
</evidence>
<keyword evidence="3" id="KW-0238">DNA-binding</keyword>
<feature type="region of interest" description="Disordered" evidence="6">
    <location>
        <begin position="62"/>
        <end position="87"/>
    </location>
</feature>
<protein>
    <recommendedName>
        <fullName evidence="7">AP2/ERF domain-containing protein</fullName>
    </recommendedName>
</protein>
<dbReference type="SUPFAM" id="SSF54171">
    <property type="entry name" value="DNA-binding domain"/>
    <property type="match status" value="1"/>
</dbReference>
<comment type="subcellular location">
    <subcellularLocation>
        <location evidence="1">Nucleus</location>
    </subcellularLocation>
</comment>
<dbReference type="InterPro" id="IPR001471">
    <property type="entry name" value="AP2/ERF_dom"/>
</dbReference>
<gene>
    <name evidence="8" type="ORF">EHAR0213_LOCUS932</name>
</gene>
<dbReference type="Gene3D" id="3.30.730.10">
    <property type="entry name" value="AP2/ERF domain"/>
    <property type="match status" value="1"/>
</dbReference>
<keyword evidence="4" id="KW-0804">Transcription</keyword>
<evidence type="ECO:0000256" key="2">
    <source>
        <dbReference type="ARBA" id="ARBA00023015"/>
    </source>
</evidence>
<accession>A0A7S3J2Z1</accession>
<evidence type="ECO:0000256" key="4">
    <source>
        <dbReference type="ARBA" id="ARBA00023163"/>
    </source>
</evidence>
<dbReference type="InterPro" id="IPR016177">
    <property type="entry name" value="DNA-bd_dom_sf"/>
</dbReference>
<keyword evidence="5" id="KW-0539">Nucleus</keyword>
<keyword evidence="2" id="KW-0805">Transcription regulation</keyword>
<proteinExistence type="predicted"/>
<organism evidence="8">
    <name type="scientific">Euplotes harpa</name>
    <dbReference type="NCBI Taxonomy" id="151035"/>
    <lineage>
        <taxon>Eukaryota</taxon>
        <taxon>Sar</taxon>
        <taxon>Alveolata</taxon>
        <taxon>Ciliophora</taxon>
        <taxon>Intramacronucleata</taxon>
        <taxon>Spirotrichea</taxon>
        <taxon>Hypotrichia</taxon>
        <taxon>Euplotida</taxon>
        <taxon>Euplotidae</taxon>
        <taxon>Euplotes</taxon>
    </lineage>
</organism>
<feature type="domain" description="AP2/ERF" evidence="7">
    <location>
        <begin position="139"/>
        <end position="207"/>
    </location>
</feature>
<dbReference type="EMBL" id="HBII01002098">
    <property type="protein sequence ID" value="CAE0342025.1"/>
    <property type="molecule type" value="Transcribed_RNA"/>
</dbReference>
<dbReference type="GO" id="GO:0003700">
    <property type="term" value="F:DNA-binding transcription factor activity"/>
    <property type="evidence" value="ECO:0007669"/>
    <property type="project" value="InterPro"/>
</dbReference>
<evidence type="ECO:0000256" key="6">
    <source>
        <dbReference type="SAM" id="MobiDB-lite"/>
    </source>
</evidence>
<dbReference type="InterPro" id="IPR036955">
    <property type="entry name" value="AP2/ERF_dom_sf"/>
</dbReference>
<evidence type="ECO:0000256" key="3">
    <source>
        <dbReference type="ARBA" id="ARBA00023125"/>
    </source>
</evidence>
<reference evidence="8" key="1">
    <citation type="submission" date="2021-01" db="EMBL/GenBank/DDBJ databases">
        <authorList>
            <person name="Corre E."/>
            <person name="Pelletier E."/>
            <person name="Niang G."/>
            <person name="Scheremetjew M."/>
            <person name="Finn R."/>
            <person name="Kale V."/>
            <person name="Holt S."/>
            <person name="Cochrane G."/>
            <person name="Meng A."/>
            <person name="Brown T."/>
            <person name="Cohen L."/>
        </authorList>
    </citation>
    <scope>NUCLEOTIDE SEQUENCE</scope>
    <source>
        <strain evidence="8">FSP1.4</strain>
    </source>
</reference>
<name>A0A7S3J2Z1_9SPIT</name>
<feature type="compositionally biased region" description="Polar residues" evidence="6">
    <location>
        <begin position="73"/>
        <end position="87"/>
    </location>
</feature>
<sequence length="243" mass="27107">MDSNFPSQARFSEELFSALMFSGFQSHQLVTSMVKTLELLNVMDAFCLCPQSDGCHSELNPTQVGVRPEPKTDTQVGAKTDNQTHSQPGLAEFDRVCQLKPLNQRKRRKTLPELDGSLATMADFLARNPDFVLSPRDKGTRGLHNGLSNRRSRFIGVSLNGSHWQTLINFKKSKKYIGAYCSEVEAALAYDFYSIALYSFDAKTNFEYGAGLLAEMIAAYFESGRKFEPAAFAARVGVQLQQH</sequence>
<evidence type="ECO:0000256" key="1">
    <source>
        <dbReference type="ARBA" id="ARBA00004123"/>
    </source>
</evidence>
<dbReference type="GO" id="GO:0003677">
    <property type="term" value="F:DNA binding"/>
    <property type="evidence" value="ECO:0007669"/>
    <property type="project" value="UniProtKB-KW"/>
</dbReference>
<dbReference type="PROSITE" id="PS51032">
    <property type="entry name" value="AP2_ERF"/>
    <property type="match status" value="1"/>
</dbReference>
<dbReference type="GO" id="GO:0005634">
    <property type="term" value="C:nucleus"/>
    <property type="evidence" value="ECO:0007669"/>
    <property type="project" value="UniProtKB-SubCell"/>
</dbReference>
<evidence type="ECO:0000259" key="7">
    <source>
        <dbReference type="PROSITE" id="PS51032"/>
    </source>
</evidence>
<dbReference type="AlphaFoldDB" id="A0A7S3J2Z1"/>